<dbReference type="PROSITE" id="PS51257">
    <property type="entry name" value="PROKAR_LIPOPROTEIN"/>
    <property type="match status" value="1"/>
</dbReference>
<feature type="transmembrane region" description="Helical" evidence="1">
    <location>
        <begin position="678"/>
        <end position="698"/>
    </location>
</feature>
<organism evidence="3 4">
    <name type="scientific">Caecibacteroides pullorum</name>
    <dbReference type="NCBI Taxonomy" id="2725562"/>
    <lineage>
        <taxon>Bacteria</taxon>
        <taxon>Pseudomonadati</taxon>
        <taxon>Bacteroidota</taxon>
        <taxon>Bacteroidia</taxon>
        <taxon>Bacteroidales</taxon>
        <taxon>Bacteroidaceae</taxon>
        <taxon>Caecibacteroides</taxon>
    </lineage>
</organism>
<comment type="caution">
    <text evidence="3">The sequence shown here is derived from an EMBL/GenBank/DDBJ whole genome shotgun (WGS) entry which is preliminary data.</text>
</comment>
<dbReference type="CDD" id="cd00060">
    <property type="entry name" value="FHA"/>
    <property type="match status" value="1"/>
</dbReference>
<dbReference type="AlphaFoldDB" id="A0AA41D9V0"/>
<dbReference type="CDD" id="cd16448">
    <property type="entry name" value="RING-H2"/>
    <property type="match status" value="1"/>
</dbReference>
<gene>
    <name evidence="3" type="ORF">H6D15_09325</name>
</gene>
<dbReference type="EMBL" id="JACJMO010000012">
    <property type="protein sequence ID" value="MBM6857794.1"/>
    <property type="molecule type" value="Genomic_DNA"/>
</dbReference>
<evidence type="ECO:0000313" key="4">
    <source>
        <dbReference type="Proteomes" id="UP000698924"/>
    </source>
</evidence>
<feature type="transmembrane region" description="Helical" evidence="1">
    <location>
        <begin position="492"/>
        <end position="511"/>
    </location>
</feature>
<evidence type="ECO:0000256" key="1">
    <source>
        <dbReference type="SAM" id="Phobius"/>
    </source>
</evidence>
<keyword evidence="4" id="KW-1185">Reference proteome</keyword>
<protein>
    <submittedName>
        <fullName evidence="3">E3 ubiquitin protein ligase</fullName>
    </submittedName>
</protein>
<reference evidence="3 4" key="1">
    <citation type="journal article" date="2021" name="Sci. Rep.">
        <title>The distribution of antibiotic resistance genes in chicken gut microbiota commensals.</title>
        <authorList>
            <person name="Juricova H."/>
            <person name="Matiasovicova J."/>
            <person name="Kubasova T."/>
            <person name="Cejkova D."/>
            <person name="Rychlik I."/>
        </authorList>
    </citation>
    <scope>NUCLEOTIDE SEQUENCE [LARGE SCALE GENOMIC DNA]</scope>
    <source>
        <strain evidence="3 4">An421</strain>
    </source>
</reference>
<evidence type="ECO:0000256" key="2">
    <source>
        <dbReference type="SAM" id="SignalP"/>
    </source>
</evidence>
<proteinExistence type="predicted"/>
<keyword evidence="1" id="KW-0472">Membrane</keyword>
<keyword evidence="1" id="KW-0812">Transmembrane</keyword>
<dbReference type="SUPFAM" id="SSF49879">
    <property type="entry name" value="SMAD/FHA domain"/>
    <property type="match status" value="1"/>
</dbReference>
<feature type="chain" id="PRO_5041422966" evidence="2">
    <location>
        <begin position="24"/>
        <end position="810"/>
    </location>
</feature>
<dbReference type="Proteomes" id="UP000698924">
    <property type="component" value="Unassembled WGS sequence"/>
</dbReference>
<dbReference type="InterPro" id="IPR008984">
    <property type="entry name" value="SMAD_FHA_dom_sf"/>
</dbReference>
<feature type="transmembrane region" description="Helical" evidence="1">
    <location>
        <begin position="383"/>
        <end position="408"/>
    </location>
</feature>
<evidence type="ECO:0000313" key="3">
    <source>
        <dbReference type="EMBL" id="MBM6857794.1"/>
    </source>
</evidence>
<feature type="transmembrane region" description="Helical" evidence="1">
    <location>
        <begin position="586"/>
        <end position="610"/>
    </location>
</feature>
<sequence length="810" mass="92814">MKSRHIISLLLVSLLALSGCDQFNVTNNASKQDLNINITKIEFEPDHKRFHLNVEINDTLTAMLLSSSADSIHFETKEFLKNNTYDPKTQPQLESYENLKLKEINELKLDALFLIDLTLDSIAINQQNQIIKNLAKLFALDHLHVAFMKNGEVTPTMIATDYVMNNYFKCEPGEKYLYRALSSKIDEFKKDSSEYVERVKNTPSTGLLASARKIMFIFSDGKVYNHNKPIDPKHFELQHQIIQQIDTTQTLPIFYFNLEKGNEGYDVGEKQDMLASQADEESQNFLTALCHKSGGKYINASNQQLKLNDILHLFNNNYIDYTFNYVNPDYKIYRGMERKLQITCYSGDSLVASDYISYNVGSIYNPVIINGSTTLQIILQGCLIGIITILLLYLIFQFILPAISYWLFKRKYVTRYTGKNMSYNGMLIEQSCYFCKAPFVEGDEIVAKCRHILHKSCWDENEYQCPEYGRHCKQGRHYYNSRNLFDPHNASFYLAWIIAGAFAGLIAWINFTANVHNNENLLLVKLIYLIFGVDSGSPQITTLVEEYGSHLLFLPFYGLNIGFFLTFSLSLLTSHGRWLWKRTLQIIARSLIGGLFSYLSFFIGCVISIALNFKDNSFLVDWIPWMLSGLVIASAVAYGTDIKLKKALIGAVISIIFGLGSMYLWSFSFNAQVDTREFLLLSYMIYCIGFAISVAATCPKSERYFLRVEGPIKDMDIAIYKWMKAPEQSKRILIGKSVNCDLQMTWDITSPIAPEQAEVRMVNGYLYLTALEEGILFNKKPLKTNVRKKLYHGTKFVIGKTTFTYLEKDL</sequence>
<keyword evidence="1" id="KW-1133">Transmembrane helix</keyword>
<dbReference type="RefSeq" id="WP_204972006.1">
    <property type="nucleotide sequence ID" value="NZ_JAAZTS010000007.1"/>
</dbReference>
<feature type="signal peptide" evidence="2">
    <location>
        <begin position="1"/>
        <end position="23"/>
    </location>
</feature>
<feature type="transmembrane region" description="Helical" evidence="1">
    <location>
        <begin position="622"/>
        <end position="640"/>
    </location>
</feature>
<accession>A0AA41D9V0</accession>
<feature type="transmembrane region" description="Helical" evidence="1">
    <location>
        <begin position="647"/>
        <end position="666"/>
    </location>
</feature>
<dbReference type="Gene3D" id="2.60.200.20">
    <property type="match status" value="1"/>
</dbReference>
<keyword evidence="2" id="KW-0732">Signal</keyword>
<name>A0AA41D9V0_9BACT</name>
<feature type="transmembrane region" description="Helical" evidence="1">
    <location>
        <begin position="552"/>
        <end position="574"/>
    </location>
</feature>